<name>A0ABR2IEU7_9EUKA</name>
<keyword evidence="3" id="KW-1185">Reference proteome</keyword>
<feature type="region of interest" description="Disordered" evidence="1">
    <location>
        <begin position="21"/>
        <end position="46"/>
    </location>
</feature>
<proteinExistence type="predicted"/>
<evidence type="ECO:0000313" key="2">
    <source>
        <dbReference type="EMBL" id="KAK8861117.1"/>
    </source>
</evidence>
<gene>
    <name evidence="2" type="ORF">M9Y10_012812</name>
</gene>
<comment type="caution">
    <text evidence="2">The sequence shown here is derived from an EMBL/GenBank/DDBJ whole genome shotgun (WGS) entry which is preliminary data.</text>
</comment>
<evidence type="ECO:0000313" key="3">
    <source>
        <dbReference type="Proteomes" id="UP001470230"/>
    </source>
</evidence>
<accession>A0ABR2IEU7</accession>
<organism evidence="2 3">
    <name type="scientific">Tritrichomonas musculus</name>
    <dbReference type="NCBI Taxonomy" id="1915356"/>
    <lineage>
        <taxon>Eukaryota</taxon>
        <taxon>Metamonada</taxon>
        <taxon>Parabasalia</taxon>
        <taxon>Tritrichomonadida</taxon>
        <taxon>Tritrichomonadidae</taxon>
        <taxon>Tritrichomonas</taxon>
    </lineage>
</organism>
<dbReference type="Proteomes" id="UP001470230">
    <property type="component" value="Unassembled WGS sequence"/>
</dbReference>
<sequence length="80" mass="9100">MTYNGPQLPVYKIAIIVPKVPIDNNAPPRRPAPQPRATPAPTYSKPSVAVDKTRINFENYMRMCEGLDYLEAKEREPFPQ</sequence>
<feature type="compositionally biased region" description="Pro residues" evidence="1">
    <location>
        <begin position="28"/>
        <end position="38"/>
    </location>
</feature>
<protein>
    <submittedName>
        <fullName evidence="2">Uncharacterized protein</fullName>
    </submittedName>
</protein>
<reference evidence="2 3" key="1">
    <citation type="submission" date="2024-04" db="EMBL/GenBank/DDBJ databases">
        <title>Tritrichomonas musculus Genome.</title>
        <authorList>
            <person name="Alves-Ferreira E."/>
            <person name="Grigg M."/>
            <person name="Lorenzi H."/>
            <person name="Galac M."/>
        </authorList>
    </citation>
    <scope>NUCLEOTIDE SEQUENCE [LARGE SCALE GENOMIC DNA]</scope>
    <source>
        <strain evidence="2 3">EAF2021</strain>
    </source>
</reference>
<evidence type="ECO:0000256" key="1">
    <source>
        <dbReference type="SAM" id="MobiDB-lite"/>
    </source>
</evidence>
<dbReference type="EMBL" id="JAPFFF010000018">
    <property type="protein sequence ID" value="KAK8861117.1"/>
    <property type="molecule type" value="Genomic_DNA"/>
</dbReference>